<evidence type="ECO:0000313" key="1">
    <source>
        <dbReference type="EMBL" id="CAG1862042.1"/>
    </source>
</evidence>
<protein>
    <submittedName>
        <fullName evidence="1">(wild Malaysian banana) hypothetical protein</fullName>
    </submittedName>
</protein>
<organism evidence="1">
    <name type="scientific">Musa acuminata subsp. malaccensis</name>
    <name type="common">Wild banana</name>
    <name type="synonym">Musa malaccensis</name>
    <dbReference type="NCBI Taxonomy" id="214687"/>
    <lineage>
        <taxon>Eukaryota</taxon>
        <taxon>Viridiplantae</taxon>
        <taxon>Streptophyta</taxon>
        <taxon>Embryophyta</taxon>
        <taxon>Tracheophyta</taxon>
        <taxon>Spermatophyta</taxon>
        <taxon>Magnoliopsida</taxon>
        <taxon>Liliopsida</taxon>
        <taxon>Zingiberales</taxon>
        <taxon>Musaceae</taxon>
        <taxon>Musa</taxon>
    </lineage>
</organism>
<name>A0A8D7B7L5_MUSAM</name>
<feature type="non-terminal residue" evidence="1">
    <location>
        <position position="1"/>
    </location>
</feature>
<gene>
    <name evidence="1" type="ORF">GSMUA_69360.1</name>
</gene>
<accession>A0A8D7B7L5</accession>
<dbReference type="AlphaFoldDB" id="A0A8D7B7L5"/>
<proteinExistence type="predicted"/>
<reference evidence="1" key="1">
    <citation type="submission" date="2021-03" db="EMBL/GenBank/DDBJ databases">
        <authorList>
            <consortium name="Genoscope - CEA"/>
            <person name="William W."/>
        </authorList>
    </citation>
    <scope>NUCLEOTIDE SEQUENCE</scope>
    <source>
        <strain evidence="1">Doubled-haploid Pahang</strain>
    </source>
</reference>
<sequence>YSCTLSFRQNNIMCHRLRCIEYISVVAFRTGRLMTCGFCFCKH</sequence>
<dbReference type="EMBL" id="HG996467">
    <property type="protein sequence ID" value="CAG1862042.1"/>
    <property type="molecule type" value="Genomic_DNA"/>
</dbReference>